<sequence length="398" mass="44249">MTKRPVYIFNPEHDMALASGETNYMAPASARQMASDLALLPMWYAEAGSAVLAPSAYNADFLKTKSELLGMDVALLTEPEVADGKDWKFSPWGWDPALRKRLMTLGAGQTELPSADYMNILREHSHRLQAVKLLPGLRLNEYFCGESFYLSTLAECSAFVEGREACLLKAPLSGSGKGLNWCKGIFTTFISGWCARVAASQGGVVGEPIYNKVEDFAMEFYADGRGRVVFAGYSVFHTGGSGMYAGNDLLSDEKILQKLSAYVPQEEFIRLRTRLEEELSALFGGFYHGYLGVDMMICHFPDEAPVYRIHPCVEINLRMNMGVVAWLLTDRYLAADAEGVFRIDYYPLAGQALEEHRQMSASFPLSVENNRVCAGYLPLVPVTPQSRYRAFLLLTLPQ</sequence>
<accession>A0A139KIY4</accession>
<reference evidence="3 6" key="3">
    <citation type="submission" date="2021-06" db="EMBL/GenBank/DDBJ databases">
        <title>Interrogation of the integrated mobile genetic elements in gut-associated Bacteroides with a consensus prediction approach.</title>
        <authorList>
            <person name="Campbell D.E."/>
            <person name="Leigh J.R."/>
            <person name="Kim T."/>
            <person name="England W."/>
            <person name="Whitaker R.J."/>
            <person name="Degnan P.H."/>
        </authorList>
    </citation>
    <scope>NUCLEOTIDE SEQUENCE [LARGE SCALE GENOMIC DNA]</scope>
    <source>
        <strain evidence="3 6">WAL8669</strain>
    </source>
</reference>
<evidence type="ECO:0008006" key="7">
    <source>
        <dbReference type="Google" id="ProtNLM"/>
    </source>
</evidence>
<dbReference type="AlphaFoldDB" id="A0A139KIY4"/>
<evidence type="ECO:0000313" key="1">
    <source>
        <dbReference type="EMBL" id="KAB4449463.1"/>
    </source>
</evidence>
<proteinExistence type="predicted"/>
<evidence type="ECO:0000313" key="6">
    <source>
        <dbReference type="Proteomes" id="UP001156218"/>
    </source>
</evidence>
<dbReference type="Proteomes" id="UP000283616">
    <property type="component" value="Unassembled WGS sequence"/>
</dbReference>
<organism evidence="2 4">
    <name type="scientific">Bacteroides thetaiotaomicron</name>
    <dbReference type="NCBI Taxonomy" id="818"/>
    <lineage>
        <taxon>Bacteria</taxon>
        <taxon>Pseudomonadati</taxon>
        <taxon>Bacteroidota</taxon>
        <taxon>Bacteroidia</taxon>
        <taxon>Bacteroidales</taxon>
        <taxon>Bacteroidaceae</taxon>
        <taxon>Bacteroides</taxon>
    </lineage>
</organism>
<dbReference type="RefSeq" id="WP_048692943.1">
    <property type="nucleotide sequence ID" value="NZ_CAXKYD010000042.1"/>
</dbReference>
<protein>
    <recommendedName>
        <fullName evidence="7">ATP-grasp domain-containing protein</fullName>
    </recommendedName>
</protein>
<dbReference type="EMBL" id="WCSB01000021">
    <property type="protein sequence ID" value="KAB4449463.1"/>
    <property type="molecule type" value="Genomic_DNA"/>
</dbReference>
<evidence type="ECO:0000313" key="4">
    <source>
        <dbReference type="Proteomes" id="UP000283616"/>
    </source>
</evidence>
<gene>
    <name evidence="2" type="ORF">DW011_16205</name>
    <name evidence="1" type="ORF">GAN93_19215</name>
    <name evidence="3" type="ORF">KQP68_08695</name>
</gene>
<dbReference type="EMBL" id="CP083680">
    <property type="protein sequence ID" value="UYU68336.1"/>
    <property type="molecule type" value="Genomic_DNA"/>
</dbReference>
<dbReference type="Proteomes" id="UP001156218">
    <property type="component" value="Chromosome"/>
</dbReference>
<dbReference type="EMBL" id="QROV01000019">
    <property type="protein sequence ID" value="RHL56604.1"/>
    <property type="molecule type" value="Genomic_DNA"/>
</dbReference>
<reference evidence="1 5" key="2">
    <citation type="journal article" date="2019" name="Nat. Med.">
        <title>A library of human gut bacterial isolates paired with longitudinal multiomics data enables mechanistic microbiome research.</title>
        <authorList>
            <person name="Poyet M."/>
            <person name="Groussin M."/>
            <person name="Gibbons S.M."/>
            <person name="Avila-Pacheco J."/>
            <person name="Jiang X."/>
            <person name="Kearney S.M."/>
            <person name="Perrotta A.R."/>
            <person name="Berdy B."/>
            <person name="Zhao S."/>
            <person name="Lieberman T.D."/>
            <person name="Swanson P.K."/>
            <person name="Smith M."/>
            <person name="Roesemann S."/>
            <person name="Alexander J.E."/>
            <person name="Rich S.A."/>
            <person name="Livny J."/>
            <person name="Vlamakis H."/>
            <person name="Clish C."/>
            <person name="Bullock K."/>
            <person name="Deik A."/>
            <person name="Scott J."/>
            <person name="Pierce K.A."/>
            <person name="Xavier R.J."/>
            <person name="Alm E.J."/>
        </authorList>
    </citation>
    <scope>NUCLEOTIDE SEQUENCE [LARGE SCALE GENOMIC DNA]</scope>
    <source>
        <strain evidence="1 5">BIOML-A165</strain>
    </source>
</reference>
<dbReference type="Proteomes" id="UP000460317">
    <property type="component" value="Unassembled WGS sequence"/>
</dbReference>
<name>A0A139KIY4_BACT4</name>
<evidence type="ECO:0000313" key="2">
    <source>
        <dbReference type="EMBL" id="RHL56604.1"/>
    </source>
</evidence>
<evidence type="ECO:0000313" key="3">
    <source>
        <dbReference type="EMBL" id="UYU68336.1"/>
    </source>
</evidence>
<evidence type="ECO:0000313" key="5">
    <source>
        <dbReference type="Proteomes" id="UP000460317"/>
    </source>
</evidence>
<reference evidence="2 4" key="1">
    <citation type="submission" date="2018-08" db="EMBL/GenBank/DDBJ databases">
        <title>A genome reference for cultivated species of the human gut microbiota.</title>
        <authorList>
            <person name="Zou Y."/>
            <person name="Xue W."/>
            <person name="Luo G."/>
        </authorList>
    </citation>
    <scope>NUCLEOTIDE SEQUENCE [LARGE SCALE GENOMIC DNA]</scope>
    <source>
        <strain evidence="2 4">AF37-12</strain>
    </source>
</reference>